<dbReference type="SUPFAM" id="SSF82199">
    <property type="entry name" value="SET domain"/>
    <property type="match status" value="1"/>
</dbReference>
<dbReference type="PANTHER" id="PTHR46167:SF1">
    <property type="entry name" value="N-LYSINE METHYLTRANSFERASE KMT5A"/>
    <property type="match status" value="1"/>
</dbReference>
<dbReference type="AlphaFoldDB" id="A0A9C6U021"/>
<evidence type="ECO:0000259" key="2">
    <source>
        <dbReference type="PROSITE" id="PS50280"/>
    </source>
</evidence>
<proteinExistence type="predicted"/>
<dbReference type="InterPro" id="IPR001214">
    <property type="entry name" value="SET_dom"/>
</dbReference>
<dbReference type="GO" id="GO:0005634">
    <property type="term" value="C:nucleus"/>
    <property type="evidence" value="ECO:0007669"/>
    <property type="project" value="TreeGrafter"/>
</dbReference>
<keyword evidence="3" id="KW-1185">Reference proteome</keyword>
<protein>
    <submittedName>
        <fullName evidence="4">N-lysine methyltransferase KMT5A-like</fullName>
    </submittedName>
</protein>
<dbReference type="InterPro" id="IPR046341">
    <property type="entry name" value="SET_dom_sf"/>
</dbReference>
<dbReference type="GO" id="GO:0006357">
    <property type="term" value="P:regulation of transcription by RNA polymerase II"/>
    <property type="evidence" value="ECO:0007669"/>
    <property type="project" value="TreeGrafter"/>
</dbReference>
<gene>
    <name evidence="4" type="primary">LOC127749470</name>
</gene>
<dbReference type="InterPro" id="IPR051760">
    <property type="entry name" value="KMT5A"/>
</dbReference>
<dbReference type="GeneID" id="127749470"/>
<dbReference type="OrthoDB" id="5560686at2759"/>
<dbReference type="PROSITE" id="PS50280">
    <property type="entry name" value="SET"/>
    <property type="match status" value="1"/>
</dbReference>
<evidence type="ECO:0000256" key="1">
    <source>
        <dbReference type="SAM" id="MobiDB-lite"/>
    </source>
</evidence>
<feature type="domain" description="SET" evidence="2">
    <location>
        <begin position="53"/>
        <end position="170"/>
    </location>
</feature>
<dbReference type="PANTHER" id="PTHR46167">
    <property type="entry name" value="N-LYSINE METHYLTRANSFERASE KMT5A"/>
    <property type="match status" value="1"/>
</dbReference>
<dbReference type="Pfam" id="PF00856">
    <property type="entry name" value="SET"/>
    <property type="match status" value="1"/>
</dbReference>
<feature type="region of interest" description="Disordered" evidence="1">
    <location>
        <begin position="1"/>
        <end position="25"/>
    </location>
</feature>
<name>A0A9C6U021_FRAOC</name>
<dbReference type="KEGG" id="foc:127749470"/>
<evidence type="ECO:0000313" key="3">
    <source>
        <dbReference type="Proteomes" id="UP000504606"/>
    </source>
</evidence>
<dbReference type="GO" id="GO:0005700">
    <property type="term" value="C:polytene chromosome"/>
    <property type="evidence" value="ECO:0007669"/>
    <property type="project" value="TreeGrafter"/>
</dbReference>
<sequence length="185" mass="21219">MGRRKEKYATSSARRRSRHATAAKKLKRHRICRVTTRSMVPSAPKPTFQGDVSGLEMRVFNDKGRGVVATRHFPRGRLLLQYKGELLSKRQGLQREQDLPEESGSFLYFFPFKGKQYCIDASAETGDLGRLVNHSRSTPNVIPRALPGPIIVFEALRDIEPGQELLFDYGERRSEFLLKFPWLKN</sequence>
<dbReference type="GO" id="GO:0043516">
    <property type="term" value="P:regulation of DNA damage response, signal transduction by p53 class mediator"/>
    <property type="evidence" value="ECO:0007669"/>
    <property type="project" value="TreeGrafter"/>
</dbReference>
<dbReference type="Gene3D" id="2.170.270.10">
    <property type="entry name" value="SET domain"/>
    <property type="match status" value="1"/>
</dbReference>
<feature type="compositionally biased region" description="Basic residues" evidence="1">
    <location>
        <begin position="13"/>
        <end position="25"/>
    </location>
</feature>
<dbReference type="RefSeq" id="XP_052123655.1">
    <property type="nucleotide sequence ID" value="XM_052267695.1"/>
</dbReference>
<dbReference type="SMART" id="SM00317">
    <property type="entry name" value="SET"/>
    <property type="match status" value="1"/>
</dbReference>
<dbReference type="GO" id="GO:0042799">
    <property type="term" value="F:histone H4K20 methyltransferase activity"/>
    <property type="evidence" value="ECO:0007669"/>
    <property type="project" value="TreeGrafter"/>
</dbReference>
<organism evidence="3 4">
    <name type="scientific">Frankliniella occidentalis</name>
    <name type="common">Western flower thrips</name>
    <name type="synonym">Euthrips occidentalis</name>
    <dbReference type="NCBI Taxonomy" id="133901"/>
    <lineage>
        <taxon>Eukaryota</taxon>
        <taxon>Metazoa</taxon>
        <taxon>Ecdysozoa</taxon>
        <taxon>Arthropoda</taxon>
        <taxon>Hexapoda</taxon>
        <taxon>Insecta</taxon>
        <taxon>Pterygota</taxon>
        <taxon>Neoptera</taxon>
        <taxon>Paraneoptera</taxon>
        <taxon>Thysanoptera</taxon>
        <taxon>Terebrantia</taxon>
        <taxon>Thripoidea</taxon>
        <taxon>Thripidae</taxon>
        <taxon>Frankliniella</taxon>
    </lineage>
</organism>
<evidence type="ECO:0000313" key="4">
    <source>
        <dbReference type="RefSeq" id="XP_052123655.1"/>
    </source>
</evidence>
<accession>A0A9C6U021</accession>
<reference evidence="4" key="1">
    <citation type="submission" date="2025-08" db="UniProtKB">
        <authorList>
            <consortium name="RefSeq"/>
        </authorList>
    </citation>
    <scope>IDENTIFICATION</scope>
    <source>
        <tissue evidence="4">Whole organism</tissue>
    </source>
</reference>
<dbReference type="Proteomes" id="UP000504606">
    <property type="component" value="Unplaced"/>
</dbReference>